<feature type="transmembrane region" description="Helical" evidence="1">
    <location>
        <begin position="50"/>
        <end position="70"/>
    </location>
</feature>
<keyword evidence="1" id="KW-0472">Membrane</keyword>
<dbReference type="EMBL" id="JAYWIO010000008">
    <property type="protein sequence ID" value="KAK7244509.1"/>
    <property type="molecule type" value="Genomic_DNA"/>
</dbReference>
<keyword evidence="1" id="KW-0812">Transmembrane</keyword>
<proteinExistence type="predicted"/>
<gene>
    <name evidence="2" type="ORF">RIF29_39332</name>
</gene>
<protein>
    <submittedName>
        <fullName evidence="2">Uncharacterized protein</fullName>
    </submittedName>
</protein>
<name>A0AAN9E1I5_CROPI</name>
<reference evidence="2 3" key="1">
    <citation type="submission" date="2024-01" db="EMBL/GenBank/DDBJ databases">
        <title>The genomes of 5 underutilized Papilionoideae crops provide insights into root nodulation and disease resistanc.</title>
        <authorList>
            <person name="Yuan L."/>
        </authorList>
    </citation>
    <scope>NUCLEOTIDE SEQUENCE [LARGE SCALE GENOMIC DNA]</scope>
    <source>
        <strain evidence="2">ZHUSHIDOU_FW_LH</strain>
        <tissue evidence="2">Leaf</tissue>
    </source>
</reference>
<evidence type="ECO:0000313" key="3">
    <source>
        <dbReference type="Proteomes" id="UP001372338"/>
    </source>
</evidence>
<keyword evidence="3" id="KW-1185">Reference proteome</keyword>
<accession>A0AAN9E1I5</accession>
<dbReference type="AlphaFoldDB" id="A0AAN9E1I5"/>
<comment type="caution">
    <text evidence="2">The sequence shown here is derived from an EMBL/GenBank/DDBJ whole genome shotgun (WGS) entry which is preliminary data.</text>
</comment>
<dbReference type="Proteomes" id="UP001372338">
    <property type="component" value="Unassembled WGS sequence"/>
</dbReference>
<organism evidence="2 3">
    <name type="scientific">Crotalaria pallida</name>
    <name type="common">Smooth rattlebox</name>
    <name type="synonym">Crotalaria striata</name>
    <dbReference type="NCBI Taxonomy" id="3830"/>
    <lineage>
        <taxon>Eukaryota</taxon>
        <taxon>Viridiplantae</taxon>
        <taxon>Streptophyta</taxon>
        <taxon>Embryophyta</taxon>
        <taxon>Tracheophyta</taxon>
        <taxon>Spermatophyta</taxon>
        <taxon>Magnoliopsida</taxon>
        <taxon>eudicotyledons</taxon>
        <taxon>Gunneridae</taxon>
        <taxon>Pentapetalae</taxon>
        <taxon>rosids</taxon>
        <taxon>fabids</taxon>
        <taxon>Fabales</taxon>
        <taxon>Fabaceae</taxon>
        <taxon>Papilionoideae</taxon>
        <taxon>50 kb inversion clade</taxon>
        <taxon>genistoids sensu lato</taxon>
        <taxon>core genistoids</taxon>
        <taxon>Crotalarieae</taxon>
        <taxon>Crotalaria</taxon>
    </lineage>
</organism>
<evidence type="ECO:0000256" key="1">
    <source>
        <dbReference type="SAM" id="Phobius"/>
    </source>
</evidence>
<sequence>MEIHTVAHVNLTITHPAHVSASKCFPTPPASTILFLSPLSPKPYPTHHSLLFFCFSFSQHFLGFAFFSSFS</sequence>
<evidence type="ECO:0000313" key="2">
    <source>
        <dbReference type="EMBL" id="KAK7244509.1"/>
    </source>
</evidence>
<keyword evidence="1" id="KW-1133">Transmembrane helix</keyword>